<gene>
    <name evidence="2" type="ORF">PAESOLCIP111_01775</name>
</gene>
<name>A0A916JYX8_9BACL</name>
<accession>A0A916JYX8</accession>
<dbReference type="PROSITE" id="PS51257">
    <property type="entry name" value="PROKAR_LIPOPROTEIN"/>
    <property type="match status" value="1"/>
</dbReference>
<feature type="signal peptide" evidence="1">
    <location>
        <begin position="1"/>
        <end position="23"/>
    </location>
</feature>
<comment type="caution">
    <text evidence="2">The sequence shown here is derived from an EMBL/GenBank/DDBJ whole genome shotgun (WGS) entry which is preliminary data.</text>
</comment>
<proteinExistence type="predicted"/>
<organism evidence="2 3">
    <name type="scientific">Paenibacillus solanacearum</name>
    <dbReference type="NCBI Taxonomy" id="2048548"/>
    <lineage>
        <taxon>Bacteria</taxon>
        <taxon>Bacillati</taxon>
        <taxon>Bacillota</taxon>
        <taxon>Bacilli</taxon>
        <taxon>Bacillales</taxon>
        <taxon>Paenibacillaceae</taxon>
        <taxon>Paenibacillus</taxon>
    </lineage>
</organism>
<protein>
    <recommendedName>
        <fullName evidence="4">Extracellular solute-binding protein</fullName>
    </recommendedName>
</protein>
<dbReference type="InterPro" id="IPR050490">
    <property type="entry name" value="Bact_solute-bd_prot1"/>
</dbReference>
<evidence type="ECO:0000313" key="3">
    <source>
        <dbReference type="Proteomes" id="UP000693672"/>
    </source>
</evidence>
<evidence type="ECO:0000313" key="2">
    <source>
        <dbReference type="EMBL" id="CAG7615059.1"/>
    </source>
</evidence>
<dbReference type="AlphaFoldDB" id="A0A916JYX8"/>
<dbReference type="EMBL" id="CAJVAS010000005">
    <property type="protein sequence ID" value="CAG7615059.1"/>
    <property type="molecule type" value="Genomic_DNA"/>
</dbReference>
<evidence type="ECO:0008006" key="4">
    <source>
        <dbReference type="Google" id="ProtNLM"/>
    </source>
</evidence>
<keyword evidence="1" id="KW-0732">Signal</keyword>
<feature type="chain" id="PRO_5039233677" description="Extracellular solute-binding protein" evidence="1">
    <location>
        <begin position="24"/>
        <end position="436"/>
    </location>
</feature>
<sequence>MLKGRRYRFGSILLSGAMLPALLGGCMTKQPAASPENKPAEHQPVTISVGVKTQGYLTDEEFQRYIIAPVSKQYPWITVQKFIYNAQGTKLAELVAAGNVPDIVITNNVNGMPEFLELDLAAPLTEWIQKHKFDLAKIETQAVEAVKAATQTNDLAALPYARNFQTLYYNKDIFDKFAVPYPKDGMTWEQATELAKLVTRNDNGTQYRGLEPNVPERLASQLSLPFVDPKTNKAALNTPEWKQVMERMIAIHSIPGNEQISFNKEAAELFYKKRTLAMLADINLFGDLSQFQDLNWDMASFPVWQKLPGVSPGIDAHLMVLSKTSSKKEDAFRVMSAILSDEVQMDMSRQGRYSVLKDPKVKEAFGKDLTYMVGKNVKAVNMTPASPYPQTVYDTQGISAARAALTATVKNGKDVNTALREANETFDKKIEELKKK</sequence>
<dbReference type="PANTHER" id="PTHR43649:SF12">
    <property type="entry name" value="DIACETYLCHITOBIOSE BINDING PROTEIN DASA"/>
    <property type="match status" value="1"/>
</dbReference>
<reference evidence="2" key="1">
    <citation type="submission" date="2021-06" db="EMBL/GenBank/DDBJ databases">
        <authorList>
            <person name="Criscuolo A."/>
        </authorList>
    </citation>
    <scope>NUCLEOTIDE SEQUENCE</scope>
    <source>
        <strain evidence="2">CIP111600</strain>
    </source>
</reference>
<evidence type="ECO:0000256" key="1">
    <source>
        <dbReference type="SAM" id="SignalP"/>
    </source>
</evidence>
<dbReference type="Proteomes" id="UP000693672">
    <property type="component" value="Unassembled WGS sequence"/>
</dbReference>
<keyword evidence="3" id="KW-1185">Reference proteome</keyword>
<dbReference type="PANTHER" id="PTHR43649">
    <property type="entry name" value="ARABINOSE-BINDING PROTEIN-RELATED"/>
    <property type="match status" value="1"/>
</dbReference>
<dbReference type="RefSeq" id="WP_218091564.1">
    <property type="nucleotide sequence ID" value="NZ_CAJVAS010000005.1"/>
</dbReference>